<evidence type="ECO:0000256" key="6">
    <source>
        <dbReference type="ARBA" id="ARBA00022989"/>
    </source>
</evidence>
<evidence type="ECO:0000313" key="11">
    <source>
        <dbReference type="Proteomes" id="UP000030647"/>
    </source>
</evidence>
<keyword evidence="2" id="KW-0813">Transport</keyword>
<dbReference type="PIRSF" id="PIRSF006060">
    <property type="entry name" value="AA_transporter"/>
    <property type="match status" value="1"/>
</dbReference>
<dbReference type="InterPro" id="IPR004840">
    <property type="entry name" value="Amino_acid_permease_CS"/>
</dbReference>
<keyword evidence="4 8" id="KW-0812">Transmembrane</keyword>
<feature type="transmembrane region" description="Helical" evidence="8">
    <location>
        <begin position="343"/>
        <end position="363"/>
    </location>
</feature>
<evidence type="ECO:0000256" key="5">
    <source>
        <dbReference type="ARBA" id="ARBA00022970"/>
    </source>
</evidence>
<dbReference type="FunFam" id="1.20.1740.10:FF:000001">
    <property type="entry name" value="Amino acid permease"/>
    <property type="match status" value="1"/>
</dbReference>
<organism evidence="10 11">
    <name type="scientific">Schleiferilactobacillus shenzhenensis LY-73</name>
    <dbReference type="NCBI Taxonomy" id="1231336"/>
    <lineage>
        <taxon>Bacteria</taxon>
        <taxon>Bacillati</taxon>
        <taxon>Bacillota</taxon>
        <taxon>Bacilli</taxon>
        <taxon>Lactobacillales</taxon>
        <taxon>Lactobacillaceae</taxon>
        <taxon>Schleiferilactobacillus</taxon>
    </lineage>
</organism>
<dbReference type="PANTHER" id="PTHR43495">
    <property type="entry name" value="GABA PERMEASE"/>
    <property type="match status" value="1"/>
</dbReference>
<keyword evidence="6 8" id="KW-1133">Transmembrane helix</keyword>
<dbReference type="eggNOG" id="COG1113">
    <property type="taxonomic scope" value="Bacteria"/>
</dbReference>
<dbReference type="PANTHER" id="PTHR43495:SF2">
    <property type="entry name" value="D-SERINE_D-ALANINE_GLYCINE TRANSPORTER"/>
    <property type="match status" value="1"/>
</dbReference>
<keyword evidence="11" id="KW-1185">Reference proteome</keyword>
<feature type="transmembrane region" description="Helical" evidence="8">
    <location>
        <begin position="410"/>
        <end position="428"/>
    </location>
</feature>
<evidence type="ECO:0000256" key="4">
    <source>
        <dbReference type="ARBA" id="ARBA00022692"/>
    </source>
</evidence>
<feature type="transmembrane region" description="Helical" evidence="8">
    <location>
        <begin position="21"/>
        <end position="43"/>
    </location>
</feature>
<evidence type="ECO:0000256" key="3">
    <source>
        <dbReference type="ARBA" id="ARBA00022475"/>
    </source>
</evidence>
<keyword evidence="5" id="KW-0029">Amino-acid transport</keyword>
<evidence type="ECO:0000259" key="9">
    <source>
        <dbReference type="Pfam" id="PF00324"/>
    </source>
</evidence>
<proteinExistence type="predicted"/>
<dbReference type="Gene3D" id="1.20.1740.10">
    <property type="entry name" value="Amino acid/polyamine transporter I"/>
    <property type="match status" value="1"/>
</dbReference>
<dbReference type="RefSeq" id="WP_022529002.1">
    <property type="nucleotide sequence ID" value="NZ_KI271585.1"/>
</dbReference>
<evidence type="ECO:0000256" key="7">
    <source>
        <dbReference type="ARBA" id="ARBA00023136"/>
    </source>
</evidence>
<evidence type="ECO:0000256" key="2">
    <source>
        <dbReference type="ARBA" id="ARBA00022448"/>
    </source>
</evidence>
<feature type="transmembrane region" description="Helical" evidence="8">
    <location>
        <begin position="369"/>
        <end position="390"/>
    </location>
</feature>
<feature type="transmembrane region" description="Helical" evidence="8">
    <location>
        <begin position="277"/>
        <end position="305"/>
    </location>
</feature>
<comment type="subcellular location">
    <subcellularLocation>
        <location evidence="1">Cell membrane</location>
        <topology evidence="1">Multi-pass membrane protein</topology>
    </subcellularLocation>
</comment>
<dbReference type="STRING" id="1231336.L248_2336"/>
<feature type="transmembrane region" description="Helical" evidence="8">
    <location>
        <begin position="49"/>
        <end position="68"/>
    </location>
</feature>
<keyword evidence="3" id="KW-1003">Cell membrane</keyword>
<dbReference type="Proteomes" id="UP000030647">
    <property type="component" value="Unassembled WGS sequence"/>
</dbReference>
<accession>U4TQC5</accession>
<feature type="transmembrane region" description="Helical" evidence="8">
    <location>
        <begin position="88"/>
        <end position="111"/>
    </location>
</feature>
<evidence type="ECO:0000256" key="1">
    <source>
        <dbReference type="ARBA" id="ARBA00004651"/>
    </source>
</evidence>
<evidence type="ECO:0000256" key="8">
    <source>
        <dbReference type="SAM" id="Phobius"/>
    </source>
</evidence>
<dbReference type="HOGENOM" id="CLU_007946_9_3_9"/>
<dbReference type="GO" id="GO:0005886">
    <property type="term" value="C:plasma membrane"/>
    <property type="evidence" value="ECO:0007669"/>
    <property type="project" value="UniProtKB-SubCell"/>
</dbReference>
<dbReference type="OrthoDB" id="9780162at2"/>
<feature type="transmembrane region" description="Helical" evidence="8">
    <location>
        <begin position="131"/>
        <end position="151"/>
    </location>
</feature>
<feature type="transmembrane region" description="Helical" evidence="8">
    <location>
        <begin position="163"/>
        <end position="181"/>
    </location>
</feature>
<gene>
    <name evidence="10" type="primary">ydgF</name>
    <name evidence="10" type="ORF">L248_2336</name>
</gene>
<feature type="transmembrane region" description="Helical" evidence="8">
    <location>
        <begin position="246"/>
        <end position="265"/>
    </location>
</feature>
<keyword evidence="7 8" id="KW-0472">Membrane</keyword>
<evidence type="ECO:0000313" key="10">
    <source>
        <dbReference type="EMBL" id="ERL65650.1"/>
    </source>
</evidence>
<dbReference type="Pfam" id="PF00324">
    <property type="entry name" value="AA_permease"/>
    <property type="match status" value="1"/>
</dbReference>
<feature type="transmembrane region" description="Helical" evidence="8">
    <location>
        <begin position="434"/>
        <end position="451"/>
    </location>
</feature>
<dbReference type="InterPro" id="IPR004841">
    <property type="entry name" value="AA-permease/SLC12A_dom"/>
</dbReference>
<protein>
    <submittedName>
        <fullName evidence="10">YdgF</fullName>
    </submittedName>
</protein>
<dbReference type="GO" id="GO:0055085">
    <property type="term" value="P:transmembrane transport"/>
    <property type="evidence" value="ECO:0007669"/>
    <property type="project" value="InterPro"/>
</dbReference>
<dbReference type="GO" id="GO:0006865">
    <property type="term" value="P:amino acid transport"/>
    <property type="evidence" value="ECO:0007669"/>
    <property type="project" value="UniProtKB-KW"/>
</dbReference>
<dbReference type="EMBL" id="KI271585">
    <property type="protein sequence ID" value="ERL65650.1"/>
    <property type="molecule type" value="Genomic_DNA"/>
</dbReference>
<reference evidence="11" key="1">
    <citation type="journal article" date="2013" name="Genome Announc.">
        <title>Whole-Genome Sequencing of Lactobacillus shenzhenensis Strain LY-73T.</title>
        <authorList>
            <person name="Lin Z."/>
            <person name="Liu Z."/>
            <person name="Yang R."/>
            <person name="Zou Y."/>
            <person name="Wan D."/>
            <person name="Chen J."/>
            <person name="Guo M."/>
            <person name="Zhao J."/>
            <person name="Fang C."/>
            <person name="Yang R."/>
            <person name="Liu F."/>
        </authorList>
    </citation>
    <scope>NUCLEOTIDE SEQUENCE [LARGE SCALE GENOMIC DNA]</scope>
    <source>
        <strain evidence="11">LY-73</strain>
    </source>
</reference>
<dbReference type="AlphaFoldDB" id="U4TQC5"/>
<sequence length="464" mass="51277">MAQQPATNGTDHMKRSLRNRHVQMIAIGGTIGTGLFLGSGTTIHRTGPSIILVYAVLGIFMFLMMRALGEMLYEDPNQHTFVAFISKYVGEGAGFFAGWSYWLGLIFLAMAELTAIGRYIQYWFPTWNASLIQLVFLIILTATNLIAARVFGETEFWFAMIKIVAILALIFTGIIMVATGFKTPSGHIASFGNIVDHFQLFPNGAWQFLGAFPMVFFAFQGIEFVSITIGETANPRQVLPKAINQTIYRILIFYIGAIIIIMSINPWREINPLQSPFVQVFALAGLKGAAGIINFVVLTSAASALNSAIFSAGRHLYQIGREGHSKEDSRVTEISSSGVPARAIFSSSVIMLLAPALAMIPQIKDAFEFITSSSSDLYILVYALAMVAHYRYRHSPDYMADGFKMPGFPVTNIITIIFFVFIFFTLFINADARVPAAGAIIWTIVFGTFSYRKFRKADAAKDDL</sequence>
<feature type="domain" description="Amino acid permease/ SLC12A" evidence="9">
    <location>
        <begin position="21"/>
        <end position="439"/>
    </location>
</feature>
<feature type="transmembrane region" description="Helical" evidence="8">
    <location>
        <begin position="205"/>
        <end position="225"/>
    </location>
</feature>
<name>U4TQC5_9LACO</name>
<dbReference type="PROSITE" id="PS00218">
    <property type="entry name" value="AMINO_ACID_PERMEASE_1"/>
    <property type="match status" value="1"/>
</dbReference>